<name>S7UQ53_9BACT</name>
<dbReference type="STRING" id="1121439.dsat_1707"/>
<keyword evidence="3" id="KW-1185">Reference proteome</keyword>
<feature type="domain" description="Xylose isomerase-like TIM barrel" evidence="1">
    <location>
        <begin position="29"/>
        <end position="253"/>
    </location>
</feature>
<proteinExistence type="predicted"/>
<dbReference type="AlphaFoldDB" id="S7UQ53"/>
<dbReference type="PANTHER" id="PTHR12110">
    <property type="entry name" value="HYDROXYPYRUVATE ISOMERASE"/>
    <property type="match status" value="1"/>
</dbReference>
<dbReference type="Gene3D" id="3.20.20.150">
    <property type="entry name" value="Divalent-metal-dependent TIM barrel enzymes"/>
    <property type="match status" value="1"/>
</dbReference>
<accession>S7UQ53</accession>
<dbReference type="Proteomes" id="UP000014975">
    <property type="component" value="Unassembled WGS sequence"/>
</dbReference>
<sequence length="270" mass="30050">MFFVNLPLRYCAREPFYLDYFLTHSLCPELGIDAFACDSLDTAWHETMARTFASAGLATAVHLPFDDLRPASCDPLMAEASRERLLRAVRIARIYAPRHMVGHASFSPPASPEQAEQQFEAALATWRRVLAAWPGHPPLYLENTHDAEPERLAGLVAALRGLGLDVGVCLDVGHWHSFSQGVARRDLSRWFAALSPFIGHVHLHDNRGEGDEHLGLGQGSIPWGEFFDLVEALPARPTATLEPHTKDALRQSEAFIAEHSVLFARLFRPV</sequence>
<comment type="caution">
    <text evidence="2">The sequence shown here is derived from an EMBL/GenBank/DDBJ whole genome shotgun (WGS) entry which is preliminary data.</text>
</comment>
<organism evidence="2 3">
    <name type="scientific">Alkalidesulfovibrio alkalitolerans DSM 16529</name>
    <dbReference type="NCBI Taxonomy" id="1121439"/>
    <lineage>
        <taxon>Bacteria</taxon>
        <taxon>Pseudomonadati</taxon>
        <taxon>Thermodesulfobacteriota</taxon>
        <taxon>Desulfovibrionia</taxon>
        <taxon>Desulfovibrionales</taxon>
        <taxon>Desulfovibrionaceae</taxon>
        <taxon>Alkalidesulfovibrio</taxon>
    </lineage>
</organism>
<dbReference type="Pfam" id="PF01261">
    <property type="entry name" value="AP_endonuc_2"/>
    <property type="match status" value="1"/>
</dbReference>
<dbReference type="GO" id="GO:0016853">
    <property type="term" value="F:isomerase activity"/>
    <property type="evidence" value="ECO:0007669"/>
    <property type="project" value="UniProtKB-KW"/>
</dbReference>
<dbReference type="RefSeq" id="WP_020885593.1">
    <property type="nucleotide sequence ID" value="NZ_ATHI01000001.1"/>
</dbReference>
<evidence type="ECO:0000313" key="2">
    <source>
        <dbReference type="EMBL" id="EPR36179.1"/>
    </source>
</evidence>
<dbReference type="InterPro" id="IPR050312">
    <property type="entry name" value="IolE/XylAMocC-like"/>
</dbReference>
<evidence type="ECO:0000313" key="3">
    <source>
        <dbReference type="Proteomes" id="UP000014975"/>
    </source>
</evidence>
<dbReference type="eggNOG" id="COG1082">
    <property type="taxonomic scope" value="Bacteria"/>
</dbReference>
<dbReference type="PANTHER" id="PTHR12110:SF53">
    <property type="entry name" value="BLR5974 PROTEIN"/>
    <property type="match status" value="1"/>
</dbReference>
<gene>
    <name evidence="2" type="ORF">dsat_1707</name>
</gene>
<dbReference type="OrthoDB" id="9801960at2"/>
<dbReference type="InterPro" id="IPR036237">
    <property type="entry name" value="Xyl_isomerase-like_sf"/>
</dbReference>
<evidence type="ECO:0000259" key="1">
    <source>
        <dbReference type="Pfam" id="PF01261"/>
    </source>
</evidence>
<dbReference type="PATRIC" id="fig|1121439.3.peg.91"/>
<keyword evidence="2" id="KW-0413">Isomerase</keyword>
<dbReference type="InterPro" id="IPR013022">
    <property type="entry name" value="Xyl_isomerase-like_TIM-brl"/>
</dbReference>
<reference evidence="2 3" key="1">
    <citation type="journal article" date="2013" name="Genome Announc.">
        <title>Draft genome sequences for three mercury-methylating, sulfate-reducing bacteria.</title>
        <authorList>
            <person name="Brown S.D."/>
            <person name="Hurt R.A.Jr."/>
            <person name="Gilmour C.C."/>
            <person name="Elias D.A."/>
        </authorList>
    </citation>
    <scope>NUCLEOTIDE SEQUENCE [LARGE SCALE GENOMIC DNA]</scope>
    <source>
        <strain evidence="2 3">DSM 16529</strain>
    </source>
</reference>
<dbReference type="EMBL" id="ATHI01000001">
    <property type="protein sequence ID" value="EPR36179.1"/>
    <property type="molecule type" value="Genomic_DNA"/>
</dbReference>
<dbReference type="SUPFAM" id="SSF51658">
    <property type="entry name" value="Xylose isomerase-like"/>
    <property type="match status" value="1"/>
</dbReference>
<protein>
    <submittedName>
        <fullName evidence="2">Xylose isomerase domain-containing protein TIM barrel</fullName>
    </submittedName>
</protein>